<evidence type="ECO:0008006" key="3">
    <source>
        <dbReference type="Google" id="ProtNLM"/>
    </source>
</evidence>
<dbReference type="EMBL" id="JBJKFK010002192">
    <property type="protein sequence ID" value="KAL3311488.1"/>
    <property type="molecule type" value="Genomic_DNA"/>
</dbReference>
<accession>A0ABD2PWM4</accession>
<comment type="caution">
    <text evidence="1">The sequence shown here is derived from an EMBL/GenBank/DDBJ whole genome shotgun (WGS) entry which is preliminary data.</text>
</comment>
<dbReference type="Proteomes" id="UP001626550">
    <property type="component" value="Unassembled WGS sequence"/>
</dbReference>
<organism evidence="1 2">
    <name type="scientific">Cichlidogyrus casuarinus</name>
    <dbReference type="NCBI Taxonomy" id="1844966"/>
    <lineage>
        <taxon>Eukaryota</taxon>
        <taxon>Metazoa</taxon>
        <taxon>Spiralia</taxon>
        <taxon>Lophotrochozoa</taxon>
        <taxon>Platyhelminthes</taxon>
        <taxon>Monogenea</taxon>
        <taxon>Monopisthocotylea</taxon>
        <taxon>Dactylogyridea</taxon>
        <taxon>Ancyrocephalidae</taxon>
        <taxon>Cichlidogyrus</taxon>
    </lineage>
</organism>
<evidence type="ECO:0000313" key="1">
    <source>
        <dbReference type="EMBL" id="KAL3311488.1"/>
    </source>
</evidence>
<name>A0ABD2PWM4_9PLAT</name>
<gene>
    <name evidence="1" type="ORF">Ciccas_009932</name>
</gene>
<proteinExistence type="predicted"/>
<sequence length="213" mass="23735">MVSEKVTDQVICSLRQNVATIREPIVDQLVSFPFKLTLPKSLPGSFVLVSTQDMSSSGDSFSFYTTYTLTAELKSREQQVLWSSILPFSSGNDEQDPHRQEELKIALPLMSLFDFAPCVFNQHFVCYYTLKVTLYLSSNVTLEEQIAPLQLNLPVSCVLPQAAALQKHAIASRPRWLNSCKPLNQGNLIDPGQAYLSTSLIGQMNVLNQCPGF</sequence>
<evidence type="ECO:0000313" key="2">
    <source>
        <dbReference type="Proteomes" id="UP001626550"/>
    </source>
</evidence>
<reference evidence="1 2" key="1">
    <citation type="submission" date="2024-11" db="EMBL/GenBank/DDBJ databases">
        <title>Adaptive evolution of stress response genes in parasites aligns with host niche diversity.</title>
        <authorList>
            <person name="Hahn C."/>
            <person name="Resl P."/>
        </authorList>
    </citation>
    <scope>NUCLEOTIDE SEQUENCE [LARGE SCALE GENOMIC DNA]</scope>
    <source>
        <strain evidence="1">EGGRZ-B1_66</strain>
        <tissue evidence="1">Body</tissue>
    </source>
</reference>
<keyword evidence="2" id="KW-1185">Reference proteome</keyword>
<dbReference type="AlphaFoldDB" id="A0ABD2PWM4"/>
<protein>
    <recommendedName>
        <fullName evidence="3">Arrestin-like N-terminal domain-containing protein</fullName>
    </recommendedName>
</protein>